<dbReference type="Proteomes" id="UP000299102">
    <property type="component" value="Unassembled WGS sequence"/>
</dbReference>
<keyword evidence="3" id="KW-1185">Reference proteome</keyword>
<feature type="compositionally biased region" description="Acidic residues" evidence="1">
    <location>
        <begin position="38"/>
        <end position="52"/>
    </location>
</feature>
<dbReference type="AlphaFoldDB" id="A0A4C1ZI63"/>
<proteinExistence type="predicted"/>
<feature type="region of interest" description="Disordered" evidence="1">
    <location>
        <begin position="38"/>
        <end position="61"/>
    </location>
</feature>
<evidence type="ECO:0000256" key="1">
    <source>
        <dbReference type="SAM" id="MobiDB-lite"/>
    </source>
</evidence>
<organism evidence="2 3">
    <name type="scientific">Eumeta variegata</name>
    <name type="common">Bagworm moth</name>
    <name type="synonym">Eumeta japonica</name>
    <dbReference type="NCBI Taxonomy" id="151549"/>
    <lineage>
        <taxon>Eukaryota</taxon>
        <taxon>Metazoa</taxon>
        <taxon>Ecdysozoa</taxon>
        <taxon>Arthropoda</taxon>
        <taxon>Hexapoda</taxon>
        <taxon>Insecta</taxon>
        <taxon>Pterygota</taxon>
        <taxon>Neoptera</taxon>
        <taxon>Endopterygota</taxon>
        <taxon>Lepidoptera</taxon>
        <taxon>Glossata</taxon>
        <taxon>Ditrysia</taxon>
        <taxon>Tineoidea</taxon>
        <taxon>Psychidae</taxon>
        <taxon>Oiketicinae</taxon>
        <taxon>Eumeta</taxon>
    </lineage>
</organism>
<sequence length="278" mass="32099">MLRCERPRATTYLIPRIRIEKNADLIRLILEESDVDFDDSEDEDVNDAVEEQTENKNISSDDEDDLPLFTIFATEFKKKWVQSNRKPARFLENNKEWLLSSIGFSTYSTAMKRKIGRPEICFEEATDRTKRVKTKDLRTMHTTQELSYATQMNLRASGQTDAAKILKDITTISPKRATKHRAAFSKYGTESSFQAKRLSSSDALSLFVDANLTRMQYNKIKAKAPFVFSSYKEIQRAKKECYPNIIVVTETSAEVQLQAFLDHTAKRIVQLREDVIRC</sequence>
<gene>
    <name evidence="2" type="ORF">EVAR_99884_1</name>
</gene>
<dbReference type="EMBL" id="BGZK01001817">
    <property type="protein sequence ID" value="GBP86804.1"/>
    <property type="molecule type" value="Genomic_DNA"/>
</dbReference>
<comment type="caution">
    <text evidence="2">The sequence shown here is derived from an EMBL/GenBank/DDBJ whole genome shotgun (WGS) entry which is preliminary data.</text>
</comment>
<name>A0A4C1ZI63_EUMVA</name>
<evidence type="ECO:0000313" key="3">
    <source>
        <dbReference type="Proteomes" id="UP000299102"/>
    </source>
</evidence>
<reference evidence="2 3" key="1">
    <citation type="journal article" date="2019" name="Commun. Biol.">
        <title>The bagworm genome reveals a unique fibroin gene that provides high tensile strength.</title>
        <authorList>
            <person name="Kono N."/>
            <person name="Nakamura H."/>
            <person name="Ohtoshi R."/>
            <person name="Tomita M."/>
            <person name="Numata K."/>
            <person name="Arakawa K."/>
        </authorList>
    </citation>
    <scope>NUCLEOTIDE SEQUENCE [LARGE SCALE GENOMIC DNA]</scope>
</reference>
<dbReference type="OrthoDB" id="8193306at2759"/>
<protein>
    <submittedName>
        <fullName evidence="2">Uncharacterized protein</fullName>
    </submittedName>
</protein>
<accession>A0A4C1ZI63</accession>
<evidence type="ECO:0000313" key="2">
    <source>
        <dbReference type="EMBL" id="GBP86804.1"/>
    </source>
</evidence>